<proteinExistence type="predicted"/>
<feature type="compositionally biased region" description="Polar residues" evidence="1">
    <location>
        <begin position="621"/>
        <end position="638"/>
    </location>
</feature>
<feature type="region of interest" description="Disordered" evidence="1">
    <location>
        <begin position="603"/>
        <end position="640"/>
    </location>
</feature>
<feature type="compositionally biased region" description="Basic and acidic residues" evidence="1">
    <location>
        <begin position="604"/>
        <end position="614"/>
    </location>
</feature>
<keyword evidence="2" id="KW-0812">Transmembrane</keyword>
<evidence type="ECO:0000256" key="1">
    <source>
        <dbReference type="SAM" id="MobiDB-lite"/>
    </source>
</evidence>
<dbReference type="Proteomes" id="UP001360953">
    <property type="component" value="Unassembled WGS sequence"/>
</dbReference>
<accession>A0ABR1L5K3</accession>
<keyword evidence="2" id="KW-0472">Membrane</keyword>
<keyword evidence="2" id="KW-1133">Transmembrane helix</keyword>
<dbReference type="RefSeq" id="XP_066650350.1">
    <property type="nucleotide sequence ID" value="XM_066798518.1"/>
</dbReference>
<evidence type="ECO:0000313" key="4">
    <source>
        <dbReference type="Proteomes" id="UP001360953"/>
    </source>
</evidence>
<feature type="region of interest" description="Disordered" evidence="1">
    <location>
        <begin position="517"/>
        <end position="577"/>
    </location>
</feature>
<keyword evidence="4" id="KW-1185">Reference proteome</keyword>
<gene>
    <name evidence="3" type="ORF">J3D65DRAFT_607654</name>
</gene>
<evidence type="ECO:0000313" key="3">
    <source>
        <dbReference type="EMBL" id="KAK7529984.1"/>
    </source>
</evidence>
<feature type="transmembrane region" description="Helical" evidence="2">
    <location>
        <begin position="7"/>
        <end position="35"/>
    </location>
</feature>
<feature type="compositionally biased region" description="Polar residues" evidence="1">
    <location>
        <begin position="548"/>
        <end position="557"/>
    </location>
</feature>
<dbReference type="GeneID" id="92031424"/>
<dbReference type="EMBL" id="JBBPEH010000015">
    <property type="protein sequence ID" value="KAK7529984.1"/>
    <property type="molecule type" value="Genomic_DNA"/>
</dbReference>
<comment type="caution">
    <text evidence="3">The sequence shown here is derived from an EMBL/GenBank/DDBJ whole genome shotgun (WGS) entry which is preliminary data.</text>
</comment>
<name>A0ABR1L5K3_9PEZI</name>
<organism evidence="3 4">
    <name type="scientific">Phyllosticta citribraziliensis</name>
    <dbReference type="NCBI Taxonomy" id="989973"/>
    <lineage>
        <taxon>Eukaryota</taxon>
        <taxon>Fungi</taxon>
        <taxon>Dikarya</taxon>
        <taxon>Ascomycota</taxon>
        <taxon>Pezizomycotina</taxon>
        <taxon>Dothideomycetes</taxon>
        <taxon>Dothideomycetes incertae sedis</taxon>
        <taxon>Botryosphaeriales</taxon>
        <taxon>Phyllostictaceae</taxon>
        <taxon>Phyllosticta</taxon>
    </lineage>
</organism>
<feature type="compositionally biased region" description="Basic and acidic residues" evidence="1">
    <location>
        <begin position="558"/>
        <end position="568"/>
    </location>
</feature>
<protein>
    <submittedName>
        <fullName evidence="3">Uncharacterized protein</fullName>
    </submittedName>
</protein>
<sequence length="747" mass="84315">MPNATDLITYIGVPLTVLGIFPILLNIAKAGWIWYRLSKSIPRELRPFYNLIADPANGNVTVVARTLICAHPGLWARKKTDEPSSLERVKAFKRWFRSAITAVFPGRTMSDEIELLAEEGLVGESDTSSRTSLSSYASTETSLSGEHIVSIKPRTIRLRSGKLLRPPWMEAASTLGFDLKRKPHTHFDAMRFIVNSSLETKTPPPLAMRWSDFVWFSLAVGIDAMELALISNGRVRGFSFKDAQNETMMILSNEGHDWHVDMMPDYHYLCSIRRALAWFETMCFDLEEGQPYCRRLGNHSVLSSEHFFGRFRHEPQTFEDQLSAAVTWISYNGLYLKSLEAINISGRQSSENKSQEDLFVSQRLLETQERSLCFLQKLDNEGSLNGILQSLFFRPDFKSPDGMLPGPVVANAILIHLRMLFASSEYVKTSQGIANDFAELATNVRSREIDSTMRFLRRELPRLKRLREQKSPDDSPLANLVRYVIRNCEEYRAILEAFDPIFQMDARLKSVDPHLLMDAKQRRGSGTGDKNENSKERIIPRESRNVGGIQSDSPTADQEQRSNRDENSMRGNAMGTDGIEIESVYSDMEESSGPVIEVLFSDKATSEPENKSTDIGEANSLAGTSFQGKTSEVSSHTSGIEVESIHSDEAETGDLKNESVQQNLYAHIFLALQEWGAFPRTTWEFSEEFASKKKEIDGALWGHNVGLADLLEQAADIARSGVYAAPRQERFHCLLDHRMLKAMVYLH</sequence>
<feature type="compositionally biased region" description="Basic and acidic residues" evidence="1">
    <location>
        <begin position="529"/>
        <end position="544"/>
    </location>
</feature>
<reference evidence="3 4" key="1">
    <citation type="submission" date="2024-04" db="EMBL/GenBank/DDBJ databases">
        <title>Phyllosticta paracitricarpa is synonymous to the EU quarantine fungus P. citricarpa based on phylogenomic analyses.</title>
        <authorList>
            <consortium name="Lawrence Berkeley National Laboratory"/>
            <person name="Van ingen-buijs V.A."/>
            <person name="Van westerhoven A.C."/>
            <person name="Haridas S."/>
            <person name="Skiadas P."/>
            <person name="Martin F."/>
            <person name="Groenewald J.Z."/>
            <person name="Crous P.W."/>
            <person name="Seidl M.F."/>
        </authorList>
    </citation>
    <scope>NUCLEOTIDE SEQUENCE [LARGE SCALE GENOMIC DNA]</scope>
    <source>
        <strain evidence="3 4">CPC 17464</strain>
    </source>
</reference>
<evidence type="ECO:0000256" key="2">
    <source>
        <dbReference type="SAM" id="Phobius"/>
    </source>
</evidence>